<gene>
    <name evidence="2" type="ORF">S01H1_39651</name>
</gene>
<sequence length="268" mass="30416">HNFYRNSPSQARFEVTLRTTRSELKSQWPKGFGDKVTVATAAPRQRLALAGRFEPIKEFPMGAEIVLESAKLNSVLLYDHRAVEEPWLPDHMEILSLDERSDIGESLLATLTGMYSTIGAARFLRREPFSYAPHGAQEAQKEAMVSDQETELSREDVDEGADLPSSFKRRLFTLKHSQQQADQDKYRRIANIFREVARWGQIDFSQSGPYGEDLEVMTWDESDLWLPVTRRGTGAEQLLVMISEVIVRGVALVGIEELESNLDDAKKE</sequence>
<evidence type="ECO:0000256" key="1">
    <source>
        <dbReference type="SAM" id="MobiDB-lite"/>
    </source>
</evidence>
<name>X0UJ37_9ZZZZ</name>
<dbReference type="AlphaFoldDB" id="X0UJ37"/>
<proteinExistence type="predicted"/>
<feature type="non-terminal residue" evidence="2">
    <location>
        <position position="268"/>
    </location>
</feature>
<protein>
    <submittedName>
        <fullName evidence="2">Uncharacterized protein</fullName>
    </submittedName>
</protein>
<feature type="region of interest" description="Disordered" evidence="1">
    <location>
        <begin position="135"/>
        <end position="160"/>
    </location>
</feature>
<evidence type="ECO:0000313" key="2">
    <source>
        <dbReference type="EMBL" id="GAG00383.1"/>
    </source>
</evidence>
<dbReference type="EMBL" id="BARS01025048">
    <property type="protein sequence ID" value="GAG00383.1"/>
    <property type="molecule type" value="Genomic_DNA"/>
</dbReference>
<feature type="non-terminal residue" evidence="2">
    <location>
        <position position="1"/>
    </location>
</feature>
<accession>X0UJ37</accession>
<organism evidence="2">
    <name type="scientific">marine sediment metagenome</name>
    <dbReference type="NCBI Taxonomy" id="412755"/>
    <lineage>
        <taxon>unclassified sequences</taxon>
        <taxon>metagenomes</taxon>
        <taxon>ecological metagenomes</taxon>
    </lineage>
</organism>
<reference evidence="2" key="1">
    <citation type="journal article" date="2014" name="Front. Microbiol.">
        <title>High frequency of phylogenetically diverse reductive dehalogenase-homologous genes in deep subseafloor sedimentary metagenomes.</title>
        <authorList>
            <person name="Kawai M."/>
            <person name="Futagami T."/>
            <person name="Toyoda A."/>
            <person name="Takaki Y."/>
            <person name="Nishi S."/>
            <person name="Hori S."/>
            <person name="Arai W."/>
            <person name="Tsubouchi T."/>
            <person name="Morono Y."/>
            <person name="Uchiyama I."/>
            <person name="Ito T."/>
            <person name="Fujiyama A."/>
            <person name="Inagaki F."/>
            <person name="Takami H."/>
        </authorList>
    </citation>
    <scope>NUCLEOTIDE SEQUENCE</scope>
    <source>
        <strain evidence="2">Expedition CK06-06</strain>
    </source>
</reference>
<comment type="caution">
    <text evidence="2">The sequence shown here is derived from an EMBL/GenBank/DDBJ whole genome shotgun (WGS) entry which is preliminary data.</text>
</comment>